<feature type="region of interest" description="Disordered" evidence="2">
    <location>
        <begin position="1"/>
        <end position="104"/>
    </location>
</feature>
<keyword evidence="1" id="KW-0175">Coiled coil</keyword>
<evidence type="ECO:0000313" key="3">
    <source>
        <dbReference type="EMBL" id="KAF4962886.1"/>
    </source>
</evidence>
<evidence type="ECO:0000256" key="2">
    <source>
        <dbReference type="SAM" id="MobiDB-lite"/>
    </source>
</evidence>
<feature type="compositionally biased region" description="Polar residues" evidence="2">
    <location>
        <begin position="88"/>
        <end position="104"/>
    </location>
</feature>
<sequence length="221" mass="25322">MPRPRNPITFSPDTFQMEVPRPRSSAASQNEINREATSPNETRAGHKLNNSVKPFQSDERLQQADPPRGTTRRREDATELQPRKVARTSVSDKMSRTGESQDAVKSSQTAVVAAPTINASRGDDISRLEALITAQQTRIERLEQSHQVDTERLKDEIDLERTKFKRLERKLTAEEVKTKRLQEADISQRTTITHFLGRIEGQDVEILMLKQTVDRLKMMRY</sequence>
<reference evidence="3" key="2">
    <citation type="submission" date="2020-05" db="EMBL/GenBank/DDBJ databases">
        <authorList>
            <person name="Kim H.-S."/>
            <person name="Proctor R.H."/>
            <person name="Brown D.W."/>
        </authorList>
    </citation>
    <scope>NUCLEOTIDE SEQUENCE</scope>
    <source>
        <strain evidence="3">NRRL 20472</strain>
    </source>
</reference>
<gene>
    <name evidence="3" type="ORF">FSARC_9042</name>
</gene>
<name>A0A8H4TRN9_9HYPO</name>
<evidence type="ECO:0000256" key="1">
    <source>
        <dbReference type="SAM" id="Coils"/>
    </source>
</evidence>
<keyword evidence="4" id="KW-1185">Reference proteome</keyword>
<reference evidence="3" key="1">
    <citation type="journal article" date="2020" name="BMC Genomics">
        <title>Correction to: Identification and distribution of gene clusters required for synthesis of sphingolipid metabolism inhibitors in diverse species of the filamentous fungus Fusarium.</title>
        <authorList>
            <person name="Kim H.S."/>
            <person name="Lohmar J.M."/>
            <person name="Busman M."/>
            <person name="Brown D.W."/>
            <person name="Naumann T.A."/>
            <person name="Divon H.H."/>
            <person name="Lysoe E."/>
            <person name="Uhlig S."/>
            <person name="Proctor R.H."/>
        </authorList>
    </citation>
    <scope>NUCLEOTIDE SEQUENCE</scope>
    <source>
        <strain evidence="3">NRRL 20472</strain>
    </source>
</reference>
<dbReference type="EMBL" id="JABEXW010000513">
    <property type="protein sequence ID" value="KAF4962886.1"/>
    <property type="molecule type" value="Genomic_DNA"/>
</dbReference>
<accession>A0A8H4TRN9</accession>
<comment type="caution">
    <text evidence="3">The sequence shown here is derived from an EMBL/GenBank/DDBJ whole genome shotgun (WGS) entry which is preliminary data.</text>
</comment>
<evidence type="ECO:0000313" key="4">
    <source>
        <dbReference type="Proteomes" id="UP000622797"/>
    </source>
</evidence>
<dbReference type="AlphaFoldDB" id="A0A8H4TRN9"/>
<feature type="compositionally biased region" description="Polar residues" evidence="2">
    <location>
        <begin position="25"/>
        <end position="41"/>
    </location>
</feature>
<dbReference type="Proteomes" id="UP000622797">
    <property type="component" value="Unassembled WGS sequence"/>
</dbReference>
<organism evidence="3 4">
    <name type="scientific">Fusarium sarcochroum</name>
    <dbReference type="NCBI Taxonomy" id="1208366"/>
    <lineage>
        <taxon>Eukaryota</taxon>
        <taxon>Fungi</taxon>
        <taxon>Dikarya</taxon>
        <taxon>Ascomycota</taxon>
        <taxon>Pezizomycotina</taxon>
        <taxon>Sordariomycetes</taxon>
        <taxon>Hypocreomycetidae</taxon>
        <taxon>Hypocreales</taxon>
        <taxon>Nectriaceae</taxon>
        <taxon>Fusarium</taxon>
        <taxon>Fusarium lateritium species complex</taxon>
    </lineage>
</organism>
<feature type="coiled-coil region" evidence="1">
    <location>
        <begin position="125"/>
        <end position="184"/>
    </location>
</feature>
<proteinExistence type="predicted"/>
<protein>
    <submittedName>
        <fullName evidence="3">Uncharacterized protein</fullName>
    </submittedName>
</protein>